<evidence type="ECO:0000256" key="1">
    <source>
        <dbReference type="SAM" id="MobiDB-lite"/>
    </source>
</evidence>
<dbReference type="EMBL" id="MU151342">
    <property type="protein sequence ID" value="KAF9444878.1"/>
    <property type="molecule type" value="Genomic_DNA"/>
</dbReference>
<dbReference type="OrthoDB" id="3262423at2759"/>
<dbReference type="InterPro" id="IPR014756">
    <property type="entry name" value="Ig_E-set"/>
</dbReference>
<dbReference type="SUPFAM" id="SSF81296">
    <property type="entry name" value="E set domains"/>
    <property type="match status" value="1"/>
</dbReference>
<dbReference type="InterPro" id="IPR014752">
    <property type="entry name" value="Arrestin-like_C"/>
</dbReference>
<gene>
    <name evidence="2" type="ORF">P691DRAFT_711225</name>
</gene>
<accession>A0A9P6C0Z8</accession>
<dbReference type="AlphaFoldDB" id="A0A9P6C0Z8"/>
<feature type="region of interest" description="Disordered" evidence="1">
    <location>
        <begin position="102"/>
        <end position="131"/>
    </location>
</feature>
<dbReference type="Proteomes" id="UP000807342">
    <property type="component" value="Unassembled WGS sequence"/>
</dbReference>
<evidence type="ECO:0000313" key="2">
    <source>
        <dbReference type="EMBL" id="KAF9444878.1"/>
    </source>
</evidence>
<organism evidence="2 3">
    <name type="scientific">Macrolepiota fuliginosa MF-IS2</name>
    <dbReference type="NCBI Taxonomy" id="1400762"/>
    <lineage>
        <taxon>Eukaryota</taxon>
        <taxon>Fungi</taxon>
        <taxon>Dikarya</taxon>
        <taxon>Basidiomycota</taxon>
        <taxon>Agaricomycotina</taxon>
        <taxon>Agaricomycetes</taxon>
        <taxon>Agaricomycetidae</taxon>
        <taxon>Agaricales</taxon>
        <taxon>Agaricineae</taxon>
        <taxon>Agaricaceae</taxon>
        <taxon>Macrolepiota</taxon>
    </lineage>
</organism>
<feature type="compositionally biased region" description="Low complexity" evidence="1">
    <location>
        <begin position="21"/>
        <end position="35"/>
    </location>
</feature>
<keyword evidence="3" id="KW-1185">Reference proteome</keyword>
<dbReference type="Gene3D" id="2.60.40.640">
    <property type="match status" value="1"/>
</dbReference>
<comment type="caution">
    <text evidence="2">The sequence shown here is derived from an EMBL/GenBank/DDBJ whole genome shotgun (WGS) entry which is preliminary data.</text>
</comment>
<sequence>MADTSMSESYRSRPLPPTPASGPSSFPSTTTNSTSKFPEPVSALPSSLPTPYPTNHDVSDRNSVLTFTSISTGLPRYSTIDFSDPNSIDQVDHWGEIDEHNFASTPTINQPPEYAQNRDSSLPRQPHSSRSKPHFVLHKFYGGRGSNKIGLEKGRQAVQQRVTLKLLSRSATPGSRAKLPRFIGGDTLRGSVDLRLDTPLTVHSIKLILEGKVQIAEGYTTAASPIAKDHVFLDQSYTIYSKKAGDPRWNGQCNLSRNKELNGTMHGSYSFPFSLPLPEHVEWSNKRRDSRDKSTIPVLSYGPPPSFREKNMSLAVVYEFGLVFAYGALRSKNRICSEVVFVPKKVSPPASEKRQAAYRGGTLLPEPAVDPEGWHAQGPIVISGHYQQRPVEVSVALYLAAPLYYTRGTVIPCYAMFTGLDFAFLDALSTPHTIDLRLLRYIHHSMLDKGRDNNIEGTKSPSRLCATHISKAVWWRPAKMDTPPDPKERHLEGEIHLPKNMTPSCNYPLFNTEYALELFRLSLDSFIPTSKPNTKCRRRGVDSGNDDDEPLLKTTVDITSFHEHGPVPLAFTVPVVEEKMKQERRDLEYIPWAPSGTSFLEFPPVVAQ</sequence>
<feature type="compositionally biased region" description="Polar residues" evidence="1">
    <location>
        <begin position="117"/>
        <end position="126"/>
    </location>
</feature>
<protein>
    <recommendedName>
        <fullName evidence="4">Arrestin-like N-terminal domain-containing protein</fullName>
    </recommendedName>
</protein>
<proteinExistence type="predicted"/>
<feature type="region of interest" description="Disordered" evidence="1">
    <location>
        <begin position="1"/>
        <end position="60"/>
    </location>
</feature>
<reference evidence="2" key="1">
    <citation type="submission" date="2020-11" db="EMBL/GenBank/DDBJ databases">
        <authorList>
            <consortium name="DOE Joint Genome Institute"/>
            <person name="Ahrendt S."/>
            <person name="Riley R."/>
            <person name="Andreopoulos W."/>
            <person name="Labutti K."/>
            <person name="Pangilinan J."/>
            <person name="Ruiz-Duenas F.J."/>
            <person name="Barrasa J.M."/>
            <person name="Sanchez-Garcia M."/>
            <person name="Camarero S."/>
            <person name="Miyauchi S."/>
            <person name="Serrano A."/>
            <person name="Linde D."/>
            <person name="Babiker R."/>
            <person name="Drula E."/>
            <person name="Ayuso-Fernandez I."/>
            <person name="Pacheco R."/>
            <person name="Padilla G."/>
            <person name="Ferreira P."/>
            <person name="Barriuso J."/>
            <person name="Kellner H."/>
            <person name="Castanera R."/>
            <person name="Alfaro M."/>
            <person name="Ramirez L."/>
            <person name="Pisabarro A.G."/>
            <person name="Kuo A."/>
            <person name="Tritt A."/>
            <person name="Lipzen A."/>
            <person name="He G."/>
            <person name="Yan M."/>
            <person name="Ng V."/>
            <person name="Cullen D."/>
            <person name="Martin F."/>
            <person name="Rosso M.-N."/>
            <person name="Henrissat B."/>
            <person name="Hibbett D."/>
            <person name="Martinez A.T."/>
            <person name="Grigoriev I.V."/>
        </authorList>
    </citation>
    <scope>NUCLEOTIDE SEQUENCE</scope>
    <source>
        <strain evidence="2">MF-IS2</strain>
    </source>
</reference>
<evidence type="ECO:0000313" key="3">
    <source>
        <dbReference type="Proteomes" id="UP000807342"/>
    </source>
</evidence>
<name>A0A9P6C0Z8_9AGAR</name>
<evidence type="ECO:0008006" key="4">
    <source>
        <dbReference type="Google" id="ProtNLM"/>
    </source>
</evidence>